<organism evidence="2 3">
    <name type="scientific">Enhygromyxa salina</name>
    <dbReference type="NCBI Taxonomy" id="215803"/>
    <lineage>
        <taxon>Bacteria</taxon>
        <taxon>Pseudomonadati</taxon>
        <taxon>Myxococcota</taxon>
        <taxon>Polyangia</taxon>
        <taxon>Nannocystales</taxon>
        <taxon>Nannocystaceae</taxon>
        <taxon>Enhygromyxa</taxon>
    </lineage>
</organism>
<dbReference type="GO" id="GO:0032451">
    <property type="term" value="F:demethylase activity"/>
    <property type="evidence" value="ECO:0007669"/>
    <property type="project" value="TreeGrafter"/>
</dbReference>
<dbReference type="InterPro" id="IPR027450">
    <property type="entry name" value="AlkB-like"/>
</dbReference>
<dbReference type="InterPro" id="IPR037151">
    <property type="entry name" value="AlkB-like_sf"/>
</dbReference>
<name>A0A2S9YJ02_9BACT</name>
<dbReference type="EMBL" id="PVNL01000097">
    <property type="protein sequence ID" value="PRQ05087.1"/>
    <property type="molecule type" value="Genomic_DNA"/>
</dbReference>
<dbReference type="Pfam" id="PF13532">
    <property type="entry name" value="2OG-FeII_Oxy_2"/>
    <property type="match status" value="1"/>
</dbReference>
<dbReference type="InterPro" id="IPR032857">
    <property type="entry name" value="ALKBH4"/>
</dbReference>
<dbReference type="InterPro" id="IPR005123">
    <property type="entry name" value="Oxoglu/Fe-dep_dioxygenase_dom"/>
</dbReference>
<evidence type="ECO:0000259" key="1">
    <source>
        <dbReference type="PROSITE" id="PS51471"/>
    </source>
</evidence>
<reference evidence="2 3" key="1">
    <citation type="submission" date="2018-03" db="EMBL/GenBank/DDBJ databases">
        <title>Draft Genome Sequences of the Obligatory Marine Myxobacteria Enhygromyxa salina SWB007.</title>
        <authorList>
            <person name="Poehlein A."/>
            <person name="Moghaddam J.A."/>
            <person name="Harms H."/>
            <person name="Alanjari M."/>
            <person name="Koenig G.M."/>
            <person name="Daniel R."/>
            <person name="Schaeberle T.F."/>
        </authorList>
    </citation>
    <scope>NUCLEOTIDE SEQUENCE [LARGE SCALE GENOMIC DNA]</scope>
    <source>
        <strain evidence="2 3">SWB007</strain>
    </source>
</reference>
<dbReference type="PANTHER" id="PTHR12463:SF1">
    <property type="entry name" value="2-OXOGLUTARATE AND FE-DEPENDENT OXYGENASE FAMILY PROTEIN"/>
    <property type="match status" value="1"/>
</dbReference>
<dbReference type="PROSITE" id="PS51471">
    <property type="entry name" value="FE2OG_OXY"/>
    <property type="match status" value="1"/>
</dbReference>
<gene>
    <name evidence="2" type="ORF">ENSA7_47160</name>
</gene>
<evidence type="ECO:0000313" key="2">
    <source>
        <dbReference type="EMBL" id="PRQ05087.1"/>
    </source>
</evidence>
<dbReference type="PANTHER" id="PTHR12463">
    <property type="entry name" value="OXYGENASE-RELATED"/>
    <property type="match status" value="1"/>
</dbReference>
<dbReference type="OrthoDB" id="278699at2"/>
<dbReference type="Gene3D" id="2.60.120.590">
    <property type="entry name" value="Alpha-ketoglutarate-dependent dioxygenase AlkB-like"/>
    <property type="match status" value="1"/>
</dbReference>
<proteinExistence type="predicted"/>
<dbReference type="SUPFAM" id="SSF51197">
    <property type="entry name" value="Clavaminate synthase-like"/>
    <property type="match status" value="1"/>
</dbReference>
<dbReference type="GO" id="GO:0016491">
    <property type="term" value="F:oxidoreductase activity"/>
    <property type="evidence" value="ECO:0007669"/>
    <property type="project" value="TreeGrafter"/>
</dbReference>
<protein>
    <submittedName>
        <fullName evidence="2">2OG-Fe(II) oxygenase superfamily protein</fullName>
    </submittedName>
</protein>
<accession>A0A2S9YJ02</accession>
<dbReference type="RefSeq" id="WP_106091637.1">
    <property type="nucleotide sequence ID" value="NZ_PVNL01000097.1"/>
</dbReference>
<comment type="caution">
    <text evidence="2">The sequence shown here is derived from an EMBL/GenBank/DDBJ whole genome shotgun (WGS) entry which is preliminary data.</text>
</comment>
<dbReference type="Proteomes" id="UP000238823">
    <property type="component" value="Unassembled WGS sequence"/>
</dbReference>
<feature type="domain" description="Fe2OG dioxygenase" evidence="1">
    <location>
        <begin position="630"/>
        <end position="729"/>
    </location>
</feature>
<dbReference type="AlphaFoldDB" id="A0A2S9YJ02"/>
<dbReference type="GO" id="GO:0070988">
    <property type="term" value="P:demethylation"/>
    <property type="evidence" value="ECO:0007669"/>
    <property type="project" value="InterPro"/>
</dbReference>
<evidence type="ECO:0000313" key="3">
    <source>
        <dbReference type="Proteomes" id="UP000238823"/>
    </source>
</evidence>
<sequence length="731" mass="81879">MSTRSQLALDLAPSTQSAQFMGSQDRAVGSFGLCLDHRALFDGLASEWLEPSQHGHLLVRGEFARPAEAYEERSANLILVRAHVELRADADHRVWSLREGAWVELSLRELDQRDGVLWWPGPLSTHGLTLLEVATDEERARLVGIARQVSNLNVPPVSVSHPNFMAETLPAPPVSGAAPRGSAFHDRVRGAAAMGWWALPRTEPWFDLMVASFNGAPDAFTDALELVEAPWLAELPWRVPDSERLARRDPDTVLWSAACRVAQTWTDRASTALVAAITEASIAAAPELTDPLLAWGRDTRSILRAERDLDTDAGFAVGAALQLVLTRSAPERYKTWARDHRAIPPAVWWTGALLSGLLCGYRDLATTFRGNQSLREFLAHKLLEPEGAAARLSWTFSNDRIHFLANGQTFTTKPRTARSHWYNASLDNERNHAAALALVKQLGWPCVVRELVLRDQVLGIRGGGSLEVTESELRTAGHVRLSIPRDVEIQDSVDHVAFRRSLVTQGGDLREPPLVPALTYDVLDIPEIHVSDVGIDRAALPLTSARRAVGEVPGLFYVSEFLTQRESEEIVEHIDRAPWLNELKRRVQHYGWKYNYRAREVTRDMKIGPLPAWAKEIAERMAKAKLLPWIADQMIVNEYVETQGISKHIDCVPCFEAEIAMISLVEPWHMRFRPPKSKQKVDIELEVCSLAIMTGPARYDWTHEIPSRKTEPGGRIRKRRISLTFRKVKLA</sequence>